<dbReference type="AlphaFoldDB" id="A0AA88L5V7"/>
<keyword evidence="2" id="KW-1185">Reference proteome</keyword>
<proteinExistence type="predicted"/>
<gene>
    <name evidence="1" type="ORF">QYM36_012933</name>
</gene>
<evidence type="ECO:0000313" key="1">
    <source>
        <dbReference type="EMBL" id="KAK2709080.1"/>
    </source>
</evidence>
<dbReference type="EMBL" id="JAVRJZ010000017">
    <property type="protein sequence ID" value="KAK2709080.1"/>
    <property type="molecule type" value="Genomic_DNA"/>
</dbReference>
<comment type="caution">
    <text evidence="1">The sequence shown here is derived from an EMBL/GenBank/DDBJ whole genome shotgun (WGS) entry which is preliminary data.</text>
</comment>
<protein>
    <submittedName>
        <fullName evidence="1">Uncharacterized protein</fullName>
    </submittedName>
</protein>
<organism evidence="1 2">
    <name type="scientific">Artemia franciscana</name>
    <name type="common">Brine shrimp</name>
    <name type="synonym">Artemia sanfranciscana</name>
    <dbReference type="NCBI Taxonomy" id="6661"/>
    <lineage>
        <taxon>Eukaryota</taxon>
        <taxon>Metazoa</taxon>
        <taxon>Ecdysozoa</taxon>
        <taxon>Arthropoda</taxon>
        <taxon>Crustacea</taxon>
        <taxon>Branchiopoda</taxon>
        <taxon>Anostraca</taxon>
        <taxon>Artemiidae</taxon>
        <taxon>Artemia</taxon>
    </lineage>
</organism>
<sequence length="116" mass="13416">MAEYRCLNCTHNKVLHRDRKTFVDMKSSNLEDAARRRDPYLLYKYLHKLMEGKPFTVSCVLFADGSMLDNSSQFSEFLIAKAVPYPDPHLIQAAMGTPKMAFNFVFKPFTASEYFC</sequence>
<evidence type="ECO:0000313" key="2">
    <source>
        <dbReference type="Proteomes" id="UP001187531"/>
    </source>
</evidence>
<accession>A0AA88L5V7</accession>
<name>A0AA88L5V7_ARTSF</name>
<reference evidence="1" key="1">
    <citation type="submission" date="2023-07" db="EMBL/GenBank/DDBJ databases">
        <title>Chromosome-level genome assembly of Artemia franciscana.</title>
        <authorList>
            <person name="Jo E."/>
        </authorList>
    </citation>
    <scope>NUCLEOTIDE SEQUENCE</scope>
    <source>
        <tissue evidence="1">Whole body</tissue>
    </source>
</reference>
<dbReference type="Proteomes" id="UP001187531">
    <property type="component" value="Unassembled WGS sequence"/>
</dbReference>